<dbReference type="InterPro" id="IPR036390">
    <property type="entry name" value="WH_DNA-bd_sf"/>
</dbReference>
<keyword evidence="1" id="KW-0805">Transcription regulation</keyword>
<dbReference type="PROSITE" id="PS51118">
    <property type="entry name" value="HTH_HXLR"/>
    <property type="match status" value="1"/>
</dbReference>
<evidence type="ECO:0000256" key="1">
    <source>
        <dbReference type="ARBA" id="ARBA00023015"/>
    </source>
</evidence>
<name>A0A1C3X4V8_9HYPH</name>
<dbReference type="RefSeq" id="WP_037199402.1">
    <property type="nucleotide sequence ID" value="NZ_FMAF01000025.1"/>
</dbReference>
<gene>
    <name evidence="5" type="ORF">GA0061101_12528</name>
</gene>
<feature type="domain" description="HTH hxlR-type" evidence="4">
    <location>
        <begin position="7"/>
        <end position="105"/>
    </location>
</feature>
<dbReference type="EMBL" id="FMAF01000025">
    <property type="protein sequence ID" value="SCB47293.1"/>
    <property type="molecule type" value="Genomic_DNA"/>
</dbReference>
<proteinExistence type="predicted"/>
<evidence type="ECO:0000259" key="4">
    <source>
        <dbReference type="PROSITE" id="PS51118"/>
    </source>
</evidence>
<dbReference type="AlphaFoldDB" id="A0A1C3X4V8"/>
<dbReference type="PANTHER" id="PTHR33204:SF33">
    <property type="entry name" value="TRANSCRIPTIONAL REGULATOR, MARR FAMILY"/>
    <property type="match status" value="1"/>
</dbReference>
<organism evidence="5 6">
    <name type="scientific">Rhizobium lusitanum</name>
    <dbReference type="NCBI Taxonomy" id="293958"/>
    <lineage>
        <taxon>Bacteria</taxon>
        <taxon>Pseudomonadati</taxon>
        <taxon>Pseudomonadota</taxon>
        <taxon>Alphaproteobacteria</taxon>
        <taxon>Hyphomicrobiales</taxon>
        <taxon>Rhizobiaceae</taxon>
        <taxon>Rhizobium/Agrobacterium group</taxon>
        <taxon>Rhizobium</taxon>
    </lineage>
</organism>
<evidence type="ECO:0000313" key="5">
    <source>
        <dbReference type="EMBL" id="SCB47293.1"/>
    </source>
</evidence>
<dbReference type="PANTHER" id="PTHR33204">
    <property type="entry name" value="TRANSCRIPTIONAL REGULATOR, MARR FAMILY"/>
    <property type="match status" value="1"/>
</dbReference>
<dbReference type="OrthoDB" id="9800350at2"/>
<sequence>MDVIDRCAVEITVDVLGGKWKPMIIFRLLDGPRRFGELRRLVGDPSQRSLTIQLRQLEAHGIVERTVFAEVPPRVEYALSEFGKTLTPVMLAMRDWGRAFRGKIGSDAATGQ</sequence>
<accession>A0A1C3X4V8</accession>
<evidence type="ECO:0000313" key="6">
    <source>
        <dbReference type="Proteomes" id="UP000199205"/>
    </source>
</evidence>
<dbReference type="Pfam" id="PF01638">
    <property type="entry name" value="HxlR"/>
    <property type="match status" value="1"/>
</dbReference>
<dbReference type="SUPFAM" id="SSF46785">
    <property type="entry name" value="Winged helix' DNA-binding domain"/>
    <property type="match status" value="1"/>
</dbReference>
<evidence type="ECO:0000256" key="2">
    <source>
        <dbReference type="ARBA" id="ARBA00023125"/>
    </source>
</evidence>
<dbReference type="Proteomes" id="UP000199205">
    <property type="component" value="Unassembled WGS sequence"/>
</dbReference>
<keyword evidence="2" id="KW-0238">DNA-binding</keyword>
<dbReference type="InterPro" id="IPR002577">
    <property type="entry name" value="HTH_HxlR"/>
</dbReference>
<reference evidence="5 6" key="1">
    <citation type="submission" date="2016-08" db="EMBL/GenBank/DDBJ databases">
        <authorList>
            <person name="Seilhamer J.J."/>
        </authorList>
    </citation>
    <scope>NUCLEOTIDE SEQUENCE [LARGE SCALE GENOMIC DNA]</scope>
    <source>
        <strain evidence="5 6">P1-7</strain>
    </source>
</reference>
<dbReference type="GO" id="GO:0003677">
    <property type="term" value="F:DNA binding"/>
    <property type="evidence" value="ECO:0007669"/>
    <property type="project" value="UniProtKB-KW"/>
</dbReference>
<keyword evidence="3" id="KW-0804">Transcription</keyword>
<evidence type="ECO:0000256" key="3">
    <source>
        <dbReference type="ARBA" id="ARBA00023163"/>
    </source>
</evidence>
<protein>
    <submittedName>
        <fullName evidence="5">Transcriptional regulator, HxlR family</fullName>
    </submittedName>
</protein>
<dbReference type="InterPro" id="IPR036388">
    <property type="entry name" value="WH-like_DNA-bd_sf"/>
</dbReference>
<dbReference type="Gene3D" id="1.10.10.10">
    <property type="entry name" value="Winged helix-like DNA-binding domain superfamily/Winged helix DNA-binding domain"/>
    <property type="match status" value="1"/>
</dbReference>